<dbReference type="SUPFAM" id="SSF69360">
    <property type="entry name" value="Cell wall binding repeat"/>
    <property type="match status" value="1"/>
</dbReference>
<keyword evidence="8" id="KW-1185">Reference proteome</keyword>
<evidence type="ECO:0000313" key="7">
    <source>
        <dbReference type="EMBL" id="MBC5664660.1"/>
    </source>
</evidence>
<dbReference type="EMBL" id="JACOOY010000005">
    <property type="protein sequence ID" value="MBC5664660.1"/>
    <property type="molecule type" value="Genomic_DNA"/>
</dbReference>
<dbReference type="InterPro" id="IPR050248">
    <property type="entry name" value="Polysacc_deacetylase_ArnD"/>
</dbReference>
<feature type="transmembrane region" description="Helical" evidence="5">
    <location>
        <begin position="25"/>
        <end position="46"/>
    </location>
</feature>
<accession>A0ABR7EVI9</accession>
<evidence type="ECO:0000259" key="6">
    <source>
        <dbReference type="PROSITE" id="PS51677"/>
    </source>
</evidence>
<keyword evidence="1" id="KW-0479">Metal-binding</keyword>
<evidence type="ECO:0000256" key="2">
    <source>
        <dbReference type="ARBA" id="ARBA00022737"/>
    </source>
</evidence>
<dbReference type="Pfam" id="PF19127">
    <property type="entry name" value="Choline_bind_3"/>
    <property type="match status" value="1"/>
</dbReference>
<dbReference type="Pfam" id="PF01522">
    <property type="entry name" value="Polysacc_deac_1"/>
    <property type="match status" value="1"/>
</dbReference>
<dbReference type="CDD" id="cd10954">
    <property type="entry name" value="CE4_CtAXE_like"/>
    <property type="match status" value="1"/>
</dbReference>
<keyword evidence="5" id="KW-0812">Transmembrane</keyword>
<evidence type="ECO:0000256" key="5">
    <source>
        <dbReference type="SAM" id="Phobius"/>
    </source>
</evidence>
<dbReference type="InterPro" id="IPR011330">
    <property type="entry name" value="Glyco_hydro/deAcase_b/a-brl"/>
</dbReference>
<dbReference type="InterPro" id="IPR018337">
    <property type="entry name" value="Cell_wall/Cho-bd_repeat"/>
</dbReference>
<keyword evidence="5" id="KW-1133">Transmembrane helix</keyword>
<gene>
    <name evidence="7" type="ORF">H8S07_05120</name>
</gene>
<evidence type="ECO:0000256" key="3">
    <source>
        <dbReference type="ARBA" id="ARBA00022801"/>
    </source>
</evidence>
<dbReference type="PROSITE" id="PS51170">
    <property type="entry name" value="CW"/>
    <property type="match status" value="1"/>
</dbReference>
<keyword evidence="2" id="KW-0677">Repeat</keyword>
<comment type="caution">
    <text evidence="7">The sequence shown here is derived from an EMBL/GenBank/DDBJ whole genome shotgun (WGS) entry which is preliminary data.</text>
</comment>
<dbReference type="PANTHER" id="PTHR10587">
    <property type="entry name" value="GLYCOSYL TRANSFERASE-RELATED"/>
    <property type="match status" value="1"/>
</dbReference>
<evidence type="ECO:0000256" key="1">
    <source>
        <dbReference type="ARBA" id="ARBA00022723"/>
    </source>
</evidence>
<sequence>MSGTRHQYGIKQHEQRRKRDRQMRCLITIVAVCIVLILAYMIAGVLRKKAVLTLQFENVAILQGEDVPTLKAKVKVEKDDGPTLDKKSKYTSKDFIRDLKKGKGYKIICKVDPKTEGSYKATIKLSESLQKKLDDDWSKKIQLTVKDGKVRVKNKVGRWEKNKFKRYDGTYVKSDFVVSRGDTYYFDENGKMATGWHTIKSTTYHFNKKGIMQTGWQKNGSDKYYMTKSGGAVTGWQKIGKNTYYFENDGKMVTGEVNIGLSVCKFDKKGNLISKKAGKVDPKKPMVALTFDDGPGPRTLELLKALEKYNAHATFFMVGQNVSIHKDALKKMKEIGCELGNHSYNHANLSKQDAKGLKDQVDKTNDLIKGIVGRGATVLRPPYGAIGGVMHEKVKMPMILWNIDTLDWKTRNAQKTIETVMNNVGDGDIVLMHDIHTESVDAALKLIPKLEKEGYQLVTISEMAEAKGQKLENGEKYCDFTAKTLSRAKENQESEE</sequence>
<feature type="repeat" description="Cell wall-binding" evidence="4">
    <location>
        <begin position="233"/>
        <end position="252"/>
    </location>
</feature>
<dbReference type="InterPro" id="IPR002509">
    <property type="entry name" value="NODB_dom"/>
</dbReference>
<feature type="domain" description="NodB homology" evidence="6">
    <location>
        <begin position="285"/>
        <end position="458"/>
    </location>
</feature>
<organism evidence="7 8">
    <name type="scientific">Dorea hominis</name>
    <dbReference type="NCBI Taxonomy" id="2763040"/>
    <lineage>
        <taxon>Bacteria</taxon>
        <taxon>Bacillati</taxon>
        <taxon>Bacillota</taxon>
        <taxon>Clostridia</taxon>
        <taxon>Lachnospirales</taxon>
        <taxon>Lachnospiraceae</taxon>
        <taxon>Dorea</taxon>
    </lineage>
</organism>
<dbReference type="RefSeq" id="WP_117537321.1">
    <property type="nucleotide sequence ID" value="NZ_JACOOY010000005.1"/>
</dbReference>
<reference evidence="7 8" key="1">
    <citation type="submission" date="2020-08" db="EMBL/GenBank/DDBJ databases">
        <title>Genome public.</title>
        <authorList>
            <person name="Liu C."/>
            <person name="Sun Q."/>
        </authorList>
    </citation>
    <scope>NUCLEOTIDE SEQUENCE [LARGE SCALE GENOMIC DNA]</scope>
    <source>
        <strain evidence="7 8">NSJ-36</strain>
    </source>
</reference>
<proteinExistence type="predicted"/>
<dbReference type="PANTHER" id="PTHR10587:SF133">
    <property type="entry name" value="CHITIN DEACETYLASE 1-RELATED"/>
    <property type="match status" value="1"/>
</dbReference>
<dbReference type="Pfam" id="PF01473">
    <property type="entry name" value="Choline_bind_1"/>
    <property type="match status" value="3"/>
</dbReference>
<evidence type="ECO:0000256" key="4">
    <source>
        <dbReference type="PROSITE-ProRule" id="PRU00591"/>
    </source>
</evidence>
<keyword evidence="3" id="KW-0378">Hydrolase</keyword>
<evidence type="ECO:0000313" key="8">
    <source>
        <dbReference type="Proteomes" id="UP000647235"/>
    </source>
</evidence>
<name>A0ABR7EVI9_9FIRM</name>
<dbReference type="Proteomes" id="UP000647235">
    <property type="component" value="Unassembled WGS sequence"/>
</dbReference>
<dbReference type="Gene3D" id="2.10.270.10">
    <property type="entry name" value="Cholin Binding"/>
    <property type="match status" value="1"/>
</dbReference>
<protein>
    <submittedName>
        <fullName evidence="7">Polysaccharide deacetylase family protein</fullName>
    </submittedName>
</protein>
<dbReference type="PROSITE" id="PS51677">
    <property type="entry name" value="NODB"/>
    <property type="match status" value="1"/>
</dbReference>
<dbReference type="SUPFAM" id="SSF88713">
    <property type="entry name" value="Glycoside hydrolase/deacetylase"/>
    <property type="match status" value="1"/>
</dbReference>
<keyword evidence="5" id="KW-0472">Membrane</keyword>
<dbReference type="Gene3D" id="3.20.20.370">
    <property type="entry name" value="Glycoside hydrolase/deacetylase"/>
    <property type="match status" value="1"/>
</dbReference>